<feature type="chain" id="PRO_5046356296" description="DUF3892 domain-containing protein" evidence="2">
    <location>
        <begin position="21"/>
        <end position="88"/>
    </location>
</feature>
<evidence type="ECO:0000313" key="3">
    <source>
        <dbReference type="EMBL" id="MEM5496777.1"/>
    </source>
</evidence>
<evidence type="ECO:0000313" key="4">
    <source>
        <dbReference type="Proteomes" id="UP001461163"/>
    </source>
</evidence>
<evidence type="ECO:0000256" key="1">
    <source>
        <dbReference type="SAM" id="MobiDB-lite"/>
    </source>
</evidence>
<dbReference type="RefSeq" id="WP_342881096.1">
    <property type="nucleotide sequence ID" value="NZ_JBBMQS010000002.1"/>
</dbReference>
<gene>
    <name evidence="3" type="ORF">WNY77_05170</name>
</gene>
<comment type="caution">
    <text evidence="3">The sequence shown here is derived from an EMBL/GenBank/DDBJ whole genome shotgun (WGS) entry which is preliminary data.</text>
</comment>
<organism evidence="3 4">
    <name type="scientific">Paraglaciecola mesophila</name>
    <dbReference type="NCBI Taxonomy" id="197222"/>
    <lineage>
        <taxon>Bacteria</taxon>
        <taxon>Pseudomonadati</taxon>
        <taxon>Pseudomonadota</taxon>
        <taxon>Gammaproteobacteria</taxon>
        <taxon>Alteromonadales</taxon>
        <taxon>Alteromonadaceae</taxon>
        <taxon>Paraglaciecola</taxon>
    </lineage>
</organism>
<reference evidence="3 4" key="1">
    <citation type="submission" date="2024-03" db="EMBL/GenBank/DDBJ databases">
        <title>Community enrichment and isolation of bacterial strains for fucoidan degradation.</title>
        <authorList>
            <person name="Sichert A."/>
        </authorList>
    </citation>
    <scope>NUCLEOTIDE SEQUENCE [LARGE SCALE GENOMIC DNA]</scope>
    <source>
        <strain evidence="3 4">AS12</strain>
    </source>
</reference>
<keyword evidence="4" id="KW-1185">Reference proteome</keyword>
<evidence type="ECO:0008006" key="5">
    <source>
        <dbReference type="Google" id="ProtNLM"/>
    </source>
</evidence>
<feature type="region of interest" description="Disordered" evidence="1">
    <location>
        <begin position="64"/>
        <end position="88"/>
    </location>
</feature>
<feature type="compositionally biased region" description="Polar residues" evidence="1">
    <location>
        <begin position="72"/>
        <end position="88"/>
    </location>
</feature>
<sequence length="88" mass="9563">MNKLILLLIIGLAFSASALAQEKETVTINKDRDGHTVTHKDGTKHSYGKGYTTKEVKEVYTSQGVKVRKSGRNPNSTKTSGTANAIKE</sequence>
<proteinExistence type="predicted"/>
<feature type="signal peptide" evidence="2">
    <location>
        <begin position="1"/>
        <end position="20"/>
    </location>
</feature>
<name>A0ABU9SSA7_9ALTE</name>
<protein>
    <recommendedName>
        <fullName evidence="5">DUF3892 domain-containing protein</fullName>
    </recommendedName>
</protein>
<dbReference type="EMBL" id="JBBMQS010000002">
    <property type="protein sequence ID" value="MEM5496777.1"/>
    <property type="molecule type" value="Genomic_DNA"/>
</dbReference>
<evidence type="ECO:0000256" key="2">
    <source>
        <dbReference type="SAM" id="SignalP"/>
    </source>
</evidence>
<keyword evidence="2" id="KW-0732">Signal</keyword>
<dbReference type="Proteomes" id="UP001461163">
    <property type="component" value="Unassembled WGS sequence"/>
</dbReference>
<accession>A0ABU9SSA7</accession>